<dbReference type="Proteomes" id="UP000050795">
    <property type="component" value="Unassembled WGS sequence"/>
</dbReference>
<organism evidence="3 4">
    <name type="scientific">Trichobilharzia regenti</name>
    <name type="common">Nasal bird schistosome</name>
    <dbReference type="NCBI Taxonomy" id="157069"/>
    <lineage>
        <taxon>Eukaryota</taxon>
        <taxon>Metazoa</taxon>
        <taxon>Spiralia</taxon>
        <taxon>Lophotrochozoa</taxon>
        <taxon>Platyhelminthes</taxon>
        <taxon>Trematoda</taxon>
        <taxon>Digenea</taxon>
        <taxon>Strigeidida</taxon>
        <taxon>Schistosomatoidea</taxon>
        <taxon>Schistosomatidae</taxon>
        <taxon>Trichobilharzia</taxon>
    </lineage>
</organism>
<evidence type="ECO:0000256" key="2">
    <source>
        <dbReference type="SAM" id="SignalP"/>
    </source>
</evidence>
<dbReference type="WBParaSite" id="TREG1_136060.1">
    <property type="protein sequence ID" value="TREG1_136060.1"/>
    <property type="gene ID" value="TREG1_136060"/>
</dbReference>
<feature type="signal peptide" evidence="2">
    <location>
        <begin position="1"/>
        <end position="26"/>
    </location>
</feature>
<feature type="chain" id="PRO_5041706344" evidence="2">
    <location>
        <begin position="27"/>
        <end position="278"/>
    </location>
</feature>
<feature type="transmembrane region" description="Helical" evidence="1">
    <location>
        <begin position="251"/>
        <end position="275"/>
    </location>
</feature>
<evidence type="ECO:0000313" key="4">
    <source>
        <dbReference type="WBParaSite" id="TREG1_136060.1"/>
    </source>
</evidence>
<reference evidence="4" key="2">
    <citation type="submission" date="2023-11" db="UniProtKB">
        <authorList>
            <consortium name="WormBaseParasite"/>
        </authorList>
    </citation>
    <scope>IDENTIFICATION</scope>
</reference>
<sequence>MRTFSFDGILIFIILQITALPQGISGQYELAYFATNDDDYGSQFWLFQESDKYLSFTWLPFSPYPGFEFELELHLTIYSNPFIILSVNTTSATFKAIGDTCQNSRYSITRKTTESWRRTAGSHIIYYNRVPRITNVQMQSGELRNMTWEQESAFCNRNDVTVIFSGQDNQPLEMIIVQGDEKKFTLRNKAENQLIFAISHGNRFSLPKLEDTTTEAVTEETSSSTDVMTTANSMQTYPSLLEWITSQARPLLIICTVGVVLIISISLIIIILYIFKNK</sequence>
<proteinExistence type="predicted"/>
<protein>
    <submittedName>
        <fullName evidence="4">Uncharacterized protein</fullName>
    </submittedName>
</protein>
<reference evidence="3" key="1">
    <citation type="submission" date="2022-06" db="EMBL/GenBank/DDBJ databases">
        <authorList>
            <person name="Berger JAMES D."/>
            <person name="Berger JAMES D."/>
        </authorList>
    </citation>
    <scope>NUCLEOTIDE SEQUENCE [LARGE SCALE GENOMIC DNA]</scope>
</reference>
<keyword evidence="1" id="KW-0812">Transmembrane</keyword>
<name>A0AA85J6A3_TRIRE</name>
<dbReference type="AlphaFoldDB" id="A0AA85J6A3"/>
<keyword evidence="2" id="KW-0732">Signal</keyword>
<keyword evidence="1" id="KW-1133">Transmembrane helix</keyword>
<evidence type="ECO:0000313" key="3">
    <source>
        <dbReference type="Proteomes" id="UP000050795"/>
    </source>
</evidence>
<keyword evidence="1" id="KW-0472">Membrane</keyword>
<accession>A0AA85J6A3</accession>
<keyword evidence="3" id="KW-1185">Reference proteome</keyword>
<evidence type="ECO:0000256" key="1">
    <source>
        <dbReference type="SAM" id="Phobius"/>
    </source>
</evidence>